<dbReference type="InterPro" id="IPR036869">
    <property type="entry name" value="J_dom_sf"/>
</dbReference>
<comment type="function">
    <text evidence="4">Co-chaperone for Hsp70 protein HSPA5/BiP that acts as a key repressor of the ERN1/IRE1-mediated unfolded protein response (UPR). J domain-containing co-chaperones stimulate the ATPase activity of Hsp70 proteins and are required for efficient substrate recognition by Hsp70 proteins. In the unstressed endoplasmic reticulum, interacts with the luminal region of ERN1/IRE1 and selectively recruits HSPA5/BiP: HSPA5/BiP disrupts the dimerization of the active ERN1/IRE1 luminal region, thereby inactivating ERN1/IRE1. Also involved in endoplasmic reticulum-associated degradation (ERAD) of misfolded proteins. Required for survival of B-cell progenitors and normal antibody production.</text>
</comment>
<accession>E4Y4Z4</accession>
<dbReference type="GO" id="GO:0051087">
    <property type="term" value="F:protein-folding chaperone binding"/>
    <property type="evidence" value="ECO:0007669"/>
    <property type="project" value="TreeGrafter"/>
</dbReference>
<dbReference type="PROSITE" id="PS50076">
    <property type="entry name" value="DNAJ_2"/>
    <property type="match status" value="1"/>
</dbReference>
<dbReference type="GO" id="GO:0036503">
    <property type="term" value="P:ERAD pathway"/>
    <property type="evidence" value="ECO:0007669"/>
    <property type="project" value="TreeGrafter"/>
</dbReference>
<dbReference type="AlphaFoldDB" id="E4Y4Z4"/>
<dbReference type="InterPro" id="IPR001623">
    <property type="entry name" value="DnaJ_domain"/>
</dbReference>
<dbReference type="EMBL" id="FN654282">
    <property type="protein sequence ID" value="CBY30742.1"/>
    <property type="molecule type" value="Genomic_DNA"/>
</dbReference>
<dbReference type="GO" id="GO:0005783">
    <property type="term" value="C:endoplasmic reticulum"/>
    <property type="evidence" value="ECO:0007669"/>
    <property type="project" value="TreeGrafter"/>
</dbReference>
<evidence type="ECO:0000313" key="7">
    <source>
        <dbReference type="EMBL" id="CBY30742.1"/>
    </source>
</evidence>
<dbReference type="SMART" id="SM00271">
    <property type="entry name" value="DnaJ"/>
    <property type="match status" value="1"/>
</dbReference>
<proteinExistence type="predicted"/>
<gene>
    <name evidence="7" type="ORF">GSOID_T00018630001</name>
</gene>
<comment type="subunit">
    <text evidence="5">Interacts with HSPA5/BiP; interaction is direct. Interacts with ERN1/IRE1 (via the luminal region). Interacts with DERL1.</text>
</comment>
<keyword evidence="1" id="KW-0143">Chaperone</keyword>
<dbReference type="InterPro" id="IPR051948">
    <property type="entry name" value="Hsp70_co-chaperone_J-domain"/>
</dbReference>
<evidence type="ECO:0000256" key="5">
    <source>
        <dbReference type="ARBA" id="ARBA00046365"/>
    </source>
</evidence>
<dbReference type="Gene3D" id="1.10.287.110">
    <property type="entry name" value="DnaJ domain"/>
    <property type="match status" value="1"/>
</dbReference>
<dbReference type="Pfam" id="PF00226">
    <property type="entry name" value="DnaJ"/>
    <property type="match status" value="1"/>
</dbReference>
<dbReference type="PANTHER" id="PTHR44360">
    <property type="entry name" value="DNAJ HOMOLOG SUBFAMILY B MEMBER 9"/>
    <property type="match status" value="1"/>
</dbReference>
<dbReference type="SUPFAM" id="SSF46565">
    <property type="entry name" value="Chaperone J-domain"/>
    <property type="match status" value="1"/>
</dbReference>
<evidence type="ECO:0000256" key="1">
    <source>
        <dbReference type="ARBA" id="ARBA00023186"/>
    </source>
</evidence>
<reference evidence="7" key="1">
    <citation type="journal article" date="2010" name="Science">
        <title>Plasticity of animal genome architecture unmasked by rapid evolution of a pelagic tunicate.</title>
        <authorList>
            <person name="Denoeud F."/>
            <person name="Henriet S."/>
            <person name="Mungpakdee S."/>
            <person name="Aury J.M."/>
            <person name="Da Silva C."/>
            <person name="Brinkmann H."/>
            <person name="Mikhaleva J."/>
            <person name="Olsen L.C."/>
            <person name="Jubin C."/>
            <person name="Canestro C."/>
            <person name="Bouquet J.M."/>
            <person name="Danks G."/>
            <person name="Poulain J."/>
            <person name="Campsteijn C."/>
            <person name="Adamski M."/>
            <person name="Cross I."/>
            <person name="Yadetie F."/>
            <person name="Muffato M."/>
            <person name="Louis A."/>
            <person name="Butcher S."/>
            <person name="Tsagkogeorga G."/>
            <person name="Konrad A."/>
            <person name="Singh S."/>
            <person name="Jensen M.F."/>
            <person name="Cong E.H."/>
            <person name="Eikeseth-Otteraa H."/>
            <person name="Noel B."/>
            <person name="Anthouard V."/>
            <person name="Porcel B.M."/>
            <person name="Kachouri-Lafond R."/>
            <person name="Nishino A."/>
            <person name="Ugolini M."/>
            <person name="Chourrout P."/>
            <person name="Nishida H."/>
            <person name="Aasland R."/>
            <person name="Huzurbazar S."/>
            <person name="Westhof E."/>
            <person name="Delsuc F."/>
            <person name="Lehrach H."/>
            <person name="Reinhardt R."/>
            <person name="Weissenbach J."/>
            <person name="Roy S.W."/>
            <person name="Artiguenave F."/>
            <person name="Postlethwait J.H."/>
            <person name="Manak J.R."/>
            <person name="Thompson E.M."/>
            <person name="Jaillon O."/>
            <person name="Du Pasquier L."/>
            <person name="Boudinot P."/>
            <person name="Liberles D.A."/>
            <person name="Volff J.N."/>
            <person name="Philippe H."/>
            <person name="Lenhard B."/>
            <person name="Roest Crollius H."/>
            <person name="Wincker P."/>
            <person name="Chourrout D."/>
        </authorList>
    </citation>
    <scope>NUCLEOTIDE SEQUENCE [LARGE SCALE GENOMIC DNA]</scope>
</reference>
<evidence type="ECO:0000256" key="3">
    <source>
        <dbReference type="ARBA" id="ARBA00041533"/>
    </source>
</evidence>
<dbReference type="PANTHER" id="PTHR44360:SF1">
    <property type="entry name" value="DNAJ HOMOLOG SUBFAMILY B MEMBER 9"/>
    <property type="match status" value="1"/>
</dbReference>
<sequence length="250" mass="29187">MLRAGNILLPILRKKANLTEFYKILNVSKSSSLKEITTSYFDLAKKHHPDHGGEEDVFRAIHKAYRELKKVHKGGVLVELVEAELSNRVPPEDAELIFGDDDEDSYWIKKKKKIRALLGEQKFAIKGKGDPWSGFLYRVQEAPHMTDGFSEFYCLYLHASYYSKALNTTVLEVIDYMVDKTYFIHLDEKKANKYEYDWNDDDDDFILISLDGIYKQIYIGRDMPIEYGRSRLSVQPIISEVVEDFQYYLE</sequence>
<dbReference type="CDD" id="cd06257">
    <property type="entry name" value="DnaJ"/>
    <property type="match status" value="1"/>
</dbReference>
<organism evidence="7">
    <name type="scientific">Oikopleura dioica</name>
    <name type="common">Tunicate</name>
    <dbReference type="NCBI Taxonomy" id="34765"/>
    <lineage>
        <taxon>Eukaryota</taxon>
        <taxon>Metazoa</taxon>
        <taxon>Chordata</taxon>
        <taxon>Tunicata</taxon>
        <taxon>Appendicularia</taxon>
        <taxon>Copelata</taxon>
        <taxon>Oikopleuridae</taxon>
        <taxon>Oikopleura</taxon>
    </lineage>
</organism>
<evidence type="ECO:0000256" key="4">
    <source>
        <dbReference type="ARBA" id="ARBA00045428"/>
    </source>
</evidence>
<evidence type="ECO:0000256" key="2">
    <source>
        <dbReference type="ARBA" id="ARBA00040158"/>
    </source>
</evidence>
<evidence type="ECO:0000259" key="6">
    <source>
        <dbReference type="PROSITE" id="PS50076"/>
    </source>
</evidence>
<name>E4Y4Z4_OIKDI</name>
<protein>
    <recommendedName>
        <fullName evidence="2">DnaJ homolog subfamily B member 9</fullName>
    </recommendedName>
    <alternativeName>
        <fullName evidence="3">Endoplasmic reticulum DNA J domain-containing protein 4</fullName>
    </alternativeName>
</protein>
<feature type="domain" description="J" evidence="6">
    <location>
        <begin position="20"/>
        <end position="73"/>
    </location>
</feature>
<dbReference type="GO" id="GO:0051787">
    <property type="term" value="F:misfolded protein binding"/>
    <property type="evidence" value="ECO:0007669"/>
    <property type="project" value="TreeGrafter"/>
</dbReference>
<dbReference type="Proteomes" id="UP000011014">
    <property type="component" value="Unassembled WGS sequence"/>
</dbReference>